<accession>A0A516PUP0</accession>
<dbReference type="Proteomes" id="UP000319263">
    <property type="component" value="Chromosome"/>
</dbReference>
<sequence length="1151" mass="130090">MTDQPSFSSDRGDGEPGFDAAPGLFGPGELTASKAGFRLHQLEVFNWGTFDRRIWRLSPAGDTGLLTGDIGSGKSTLVDALTTLLLPAHRIAYNKAAGAETRERTLRSYVLGHYKSERVESTGNTRAVGLRDHTSYSVILGVFINDGYGETVTLAQVFHQKDPRAGQPDRFFVTSDKQLSIDADFTDFGTNLNDLRRRLRSAGAAISTTYPDYSRQLRKMLGIKSDQALELFGQTVSMKSVGNLNEFVRSHMLEPVDATDRINAVINHFEDLTKAHEAVRRAREQLAVLEPLAATARRYDEAQQRRTGLEQQRDASRCYFAELRRDLLTEQIDTALGERGQLERRAETEQSQRQSLQQQQDQLRDERRGAGGDRLGELERLITDAEAATATRTARRDGLDRQVAAAGLSPVDDRDGYARLADRIAAEQQPLQIRRPELDGELADLEVRRRELDRQGAELRTELESLAGRRTNLPAEQLAIREQLCAELGLTTGTLPFAGELIDVAEEYQPWRGAAERVLRGFALSLLVPQQHYPAVSDWVNGHRLSFRRDDGRERGLRLVYELVAPRQVRVRGEQADGLMLADTLEVAPGDFEDYLRAQLVRRAGYRCADTIEEFRTASYAVTRQGQVRSRDRHEKDDRSRVDDPRTWVLGWANERKIEALTEQLLGLQADSLALTERRDELAAERTRLTDRLGELRQLAGQLSAPWTDFAWEDSAAEAANARQERDRLLAGSTRLEEIERLLAALAVRLSEAENRLQRTRVKIGVLGDRIDRATAAREAEEDFLADLPAELRERARQSYPGLAERLGNDLPSDPDACERTAARLKDALQDDIDKLNKSLAGFSKNLLESMNEFHQRWPEASSEMDVDVEARRDYCAFAERVANDDLPAFEDEFKRQLNTNTIRELAGFNNWLRRKSEEIGARVERINEALGAIPYNPGRYIMLVAERTNNQEVQAFRTDLRAATDDVLGPDEERYSEQRFNQVQQLIERFRGRDSHADADKAWTRRVTDVRNWFTFSASERDSTTDAEWEHYSDSDGKSGGQKEKLAYTILAASLAYQFGLEWGVDKARDFRFAVIDEAFGRGSDASTRYALDLFNKLGLQLLIVTPLQKVHVIEPYVQTIGFVDNPDGNYSRLRMLTIEEFRAHRGPSA</sequence>
<dbReference type="InterPro" id="IPR027417">
    <property type="entry name" value="P-loop_NTPase"/>
</dbReference>
<dbReference type="EMBL" id="CP041692">
    <property type="protein sequence ID" value="QDP94869.1"/>
    <property type="molecule type" value="Genomic_DNA"/>
</dbReference>
<reference evidence="3 4" key="1">
    <citation type="submission" date="2019-07" db="EMBL/GenBank/DDBJ databases">
        <title>Microlunatus dokdonensis sp. nov. isolated from the rhizospheric soil of the wild plant Elymus tsukushiensis.</title>
        <authorList>
            <person name="Ghim S.-Y."/>
            <person name="Hwang Y.-J."/>
            <person name="Son J.-S."/>
            <person name="Shin J.-H."/>
        </authorList>
    </citation>
    <scope>NUCLEOTIDE SEQUENCE [LARGE SCALE GENOMIC DNA]</scope>
    <source>
        <strain evidence="3 4">KUDC0627</strain>
    </source>
</reference>
<name>A0A516PUP0_9ACTN</name>
<evidence type="ECO:0000313" key="4">
    <source>
        <dbReference type="Proteomes" id="UP000319263"/>
    </source>
</evidence>
<evidence type="ECO:0000256" key="2">
    <source>
        <dbReference type="SAM" id="MobiDB-lite"/>
    </source>
</evidence>
<dbReference type="OrthoDB" id="174137at2"/>
<organism evidence="3 4">
    <name type="scientific">Microlunatus elymi</name>
    <dbReference type="NCBI Taxonomy" id="2596828"/>
    <lineage>
        <taxon>Bacteria</taxon>
        <taxon>Bacillati</taxon>
        <taxon>Actinomycetota</taxon>
        <taxon>Actinomycetes</taxon>
        <taxon>Propionibacteriales</taxon>
        <taxon>Propionibacteriaceae</taxon>
        <taxon>Microlunatus</taxon>
    </lineage>
</organism>
<evidence type="ECO:0008006" key="5">
    <source>
        <dbReference type="Google" id="ProtNLM"/>
    </source>
</evidence>
<keyword evidence="1" id="KW-0175">Coiled coil</keyword>
<feature type="region of interest" description="Disordered" evidence="2">
    <location>
        <begin position="1"/>
        <end position="25"/>
    </location>
</feature>
<gene>
    <name evidence="3" type="ORF">FOE78_02100</name>
</gene>
<feature type="coiled-coil region" evidence="1">
    <location>
        <begin position="435"/>
        <end position="469"/>
    </location>
</feature>
<dbReference type="RefSeq" id="WP_143984856.1">
    <property type="nucleotide sequence ID" value="NZ_CP041692.1"/>
</dbReference>
<feature type="coiled-coil region" evidence="1">
    <location>
        <begin position="736"/>
        <end position="763"/>
    </location>
</feature>
<feature type="compositionally biased region" description="Low complexity" evidence="2">
    <location>
        <begin position="351"/>
        <end position="361"/>
    </location>
</feature>
<protein>
    <recommendedName>
        <fullName evidence="5">P-loop containing region of AAA domain-containing protein</fullName>
    </recommendedName>
</protein>
<keyword evidence="4" id="KW-1185">Reference proteome</keyword>
<feature type="compositionally biased region" description="Basic and acidic residues" evidence="2">
    <location>
        <begin position="362"/>
        <end position="375"/>
    </location>
</feature>
<feature type="region of interest" description="Disordered" evidence="2">
    <location>
        <begin position="342"/>
        <end position="375"/>
    </location>
</feature>
<dbReference type="AlphaFoldDB" id="A0A516PUP0"/>
<dbReference type="SUPFAM" id="SSF52540">
    <property type="entry name" value="P-loop containing nucleoside triphosphate hydrolases"/>
    <property type="match status" value="1"/>
</dbReference>
<dbReference type="Pfam" id="PF13558">
    <property type="entry name" value="SbcC_Walker_B"/>
    <property type="match status" value="1"/>
</dbReference>
<evidence type="ECO:0000256" key="1">
    <source>
        <dbReference type="SAM" id="Coils"/>
    </source>
</evidence>
<dbReference type="Gene3D" id="3.40.50.300">
    <property type="entry name" value="P-loop containing nucleotide triphosphate hydrolases"/>
    <property type="match status" value="1"/>
</dbReference>
<proteinExistence type="predicted"/>
<dbReference type="Pfam" id="PF13555">
    <property type="entry name" value="AAA_29"/>
    <property type="match status" value="1"/>
</dbReference>
<dbReference type="KEGG" id="mik:FOE78_02100"/>
<evidence type="ECO:0000313" key="3">
    <source>
        <dbReference type="EMBL" id="QDP94869.1"/>
    </source>
</evidence>